<dbReference type="Pfam" id="PF00071">
    <property type="entry name" value="Ras"/>
    <property type="match status" value="1"/>
</dbReference>
<dbReference type="SMART" id="SM00175">
    <property type="entry name" value="RAB"/>
    <property type="match status" value="1"/>
</dbReference>
<organism evidence="3 4">
    <name type="scientific">Mytilus coruscus</name>
    <name type="common">Sea mussel</name>
    <dbReference type="NCBI Taxonomy" id="42192"/>
    <lineage>
        <taxon>Eukaryota</taxon>
        <taxon>Metazoa</taxon>
        <taxon>Spiralia</taxon>
        <taxon>Lophotrochozoa</taxon>
        <taxon>Mollusca</taxon>
        <taxon>Bivalvia</taxon>
        <taxon>Autobranchia</taxon>
        <taxon>Pteriomorphia</taxon>
        <taxon>Mytilida</taxon>
        <taxon>Mytiloidea</taxon>
        <taxon>Mytilidae</taxon>
        <taxon>Mytilinae</taxon>
        <taxon>Mytilus</taxon>
    </lineage>
</organism>
<dbReference type="PROSITE" id="PS51421">
    <property type="entry name" value="RAS"/>
    <property type="match status" value="1"/>
</dbReference>
<gene>
    <name evidence="3" type="ORF">MCOR_1028</name>
</gene>
<evidence type="ECO:0000313" key="4">
    <source>
        <dbReference type="Proteomes" id="UP000507470"/>
    </source>
</evidence>
<dbReference type="PRINTS" id="PR00449">
    <property type="entry name" value="RASTRNSFRMNG"/>
</dbReference>
<dbReference type="Proteomes" id="UP000507470">
    <property type="component" value="Unassembled WGS sequence"/>
</dbReference>
<keyword evidence="1" id="KW-0547">Nucleotide-binding</keyword>
<dbReference type="NCBIfam" id="TIGR00231">
    <property type="entry name" value="small_GTP"/>
    <property type="match status" value="1"/>
</dbReference>
<dbReference type="InterPro" id="IPR005225">
    <property type="entry name" value="Small_GTP-bd"/>
</dbReference>
<sequence>MGLSRNIVSCIIVGDGMVGKTCLAKKFCGQEIADNYVATIMDTFTGTVSAYGQKYTINIKDTAGQFEDSEMREMVYKESNVCVICYSVLDRDSMESVKSLWVPEIKNFSKKVPIVLVATQSDLREKDNTDHIDRAEGLKLAKELGIEQFVETSSFKNDGVKEAFETVVKALVMNKKRKAKWLKPVFGP</sequence>
<evidence type="ECO:0000256" key="2">
    <source>
        <dbReference type="ARBA" id="ARBA00023134"/>
    </source>
</evidence>
<dbReference type="GO" id="GO:0007264">
    <property type="term" value="P:small GTPase-mediated signal transduction"/>
    <property type="evidence" value="ECO:0007669"/>
    <property type="project" value="InterPro"/>
</dbReference>
<dbReference type="CDD" id="cd00157">
    <property type="entry name" value="Rho"/>
    <property type="match status" value="1"/>
</dbReference>
<dbReference type="InterPro" id="IPR003578">
    <property type="entry name" value="Small_GTPase_Rho"/>
</dbReference>
<dbReference type="GO" id="GO:0005525">
    <property type="term" value="F:GTP binding"/>
    <property type="evidence" value="ECO:0007669"/>
    <property type="project" value="UniProtKB-KW"/>
</dbReference>
<dbReference type="GO" id="GO:0003924">
    <property type="term" value="F:GTPase activity"/>
    <property type="evidence" value="ECO:0007669"/>
    <property type="project" value="InterPro"/>
</dbReference>
<name>A0A6J7ZUD3_MYTCO</name>
<proteinExistence type="predicted"/>
<keyword evidence="2" id="KW-0342">GTP-binding</keyword>
<dbReference type="InterPro" id="IPR027417">
    <property type="entry name" value="P-loop_NTPase"/>
</dbReference>
<dbReference type="PANTHER" id="PTHR24072">
    <property type="entry name" value="RHO FAMILY GTPASE"/>
    <property type="match status" value="1"/>
</dbReference>
<dbReference type="OrthoDB" id="25896at2759"/>
<dbReference type="InterPro" id="IPR001806">
    <property type="entry name" value="Small_GTPase"/>
</dbReference>
<dbReference type="SUPFAM" id="SSF52540">
    <property type="entry name" value="P-loop containing nucleoside triphosphate hydrolases"/>
    <property type="match status" value="1"/>
</dbReference>
<evidence type="ECO:0000256" key="1">
    <source>
        <dbReference type="ARBA" id="ARBA00022741"/>
    </source>
</evidence>
<keyword evidence="4" id="KW-1185">Reference proteome</keyword>
<evidence type="ECO:0000313" key="3">
    <source>
        <dbReference type="EMBL" id="CAC5357297.1"/>
    </source>
</evidence>
<protein>
    <submittedName>
        <fullName evidence="3">RHOQ</fullName>
    </submittedName>
</protein>
<dbReference type="AlphaFoldDB" id="A0A6J7ZUD3"/>
<reference evidence="3 4" key="1">
    <citation type="submission" date="2020-06" db="EMBL/GenBank/DDBJ databases">
        <authorList>
            <person name="Li R."/>
            <person name="Bekaert M."/>
        </authorList>
    </citation>
    <scope>NUCLEOTIDE SEQUENCE [LARGE SCALE GENOMIC DNA]</scope>
    <source>
        <strain evidence="4">wild</strain>
    </source>
</reference>
<dbReference type="PROSITE" id="PS51420">
    <property type="entry name" value="RHO"/>
    <property type="match status" value="1"/>
</dbReference>
<dbReference type="Gene3D" id="3.40.50.300">
    <property type="entry name" value="P-loop containing nucleotide triphosphate hydrolases"/>
    <property type="match status" value="1"/>
</dbReference>
<accession>A0A6J7ZUD3</accession>
<dbReference type="SMART" id="SM00173">
    <property type="entry name" value="RAS"/>
    <property type="match status" value="1"/>
</dbReference>
<dbReference type="PROSITE" id="PS51419">
    <property type="entry name" value="RAB"/>
    <property type="match status" value="1"/>
</dbReference>
<dbReference type="SMART" id="SM00174">
    <property type="entry name" value="RHO"/>
    <property type="match status" value="1"/>
</dbReference>
<dbReference type="EMBL" id="CACVKT020000202">
    <property type="protein sequence ID" value="CAC5357297.1"/>
    <property type="molecule type" value="Genomic_DNA"/>
</dbReference>